<dbReference type="SMART" id="SM00636">
    <property type="entry name" value="Glyco_18"/>
    <property type="match status" value="1"/>
</dbReference>
<dbReference type="InterPro" id="IPR001579">
    <property type="entry name" value="Glyco_hydro_18_chit_AS"/>
</dbReference>
<dbReference type="PANTHER" id="PTHR46066:SF2">
    <property type="entry name" value="CHITINASE DOMAIN-CONTAINING PROTEIN 1"/>
    <property type="match status" value="1"/>
</dbReference>
<dbReference type="Pfam" id="PF00704">
    <property type="entry name" value="Glyco_hydro_18"/>
    <property type="match status" value="1"/>
</dbReference>
<dbReference type="InterPro" id="IPR001119">
    <property type="entry name" value="SLH_dom"/>
</dbReference>
<evidence type="ECO:0000313" key="9">
    <source>
        <dbReference type="Proteomes" id="UP001597493"/>
    </source>
</evidence>
<comment type="caution">
    <text evidence="8">The sequence shown here is derived from an EMBL/GenBank/DDBJ whole genome shotgun (WGS) entry which is preliminary data.</text>
</comment>
<sequence>MASTSMRKYAAAALAALACFPVMAHASFAAVTKPPYTDISSSYAKAEIIELYERDLMKGTTETTFSPKKAITRAEFVTVLNRLLGLKPVDAAVTPFRDTQSAAWYYEAVMAAFQLGLVQGKSETSFAPSASITRQEAAVLLVRALKQETDASANEMAGVSDKASISAWAEEAVAKAFELNLLKGDSGGKFRPNDPITREEAATIVARIVSNEDWADELEQKPDYGIQLGWQYGQTTAEFEKSVAASTVNTLSPRWYFLEEGGKLTDHTDKSLIQWASAKGKQVWAMVGNRSDQDLTHEVLSDAAAREALVGNLASMVSKYGLDGLNIDFENVAPKDRASMTAFVKSLSSALREEGAVLSFNVSPDRGTDWTEAFDYAAIGQAADYVVLMCYDEHWGGSSTAGSVSSLSYVKSSLATLAQAVAPDKIVLAMPYYTRDWTLKADGSAASSVSITLQNQQTLIQTNNAAISWDDQAGQYIATYTKGGYKHRIWAEDGRSIGRKLEAAASYGLAGYAYWYIGAETPDIWDSIRNSSVFLQYDFE</sequence>
<dbReference type="PROSITE" id="PS01095">
    <property type="entry name" value="GH18_1"/>
    <property type="match status" value="1"/>
</dbReference>
<dbReference type="RefSeq" id="WP_379272088.1">
    <property type="nucleotide sequence ID" value="NZ_JBHUGT010000028.1"/>
</dbReference>
<dbReference type="EMBL" id="JBHUMY010000008">
    <property type="protein sequence ID" value="MFD2660560.1"/>
    <property type="molecule type" value="Genomic_DNA"/>
</dbReference>
<keyword evidence="9" id="KW-1185">Reference proteome</keyword>
<gene>
    <name evidence="8" type="ORF">ACFSW5_09830</name>
</gene>
<keyword evidence="1 3" id="KW-0378">Hydrolase</keyword>
<evidence type="ECO:0000259" key="6">
    <source>
        <dbReference type="PROSITE" id="PS51272"/>
    </source>
</evidence>
<name>A0ABW5QWU8_9BACL</name>
<dbReference type="Proteomes" id="UP001597493">
    <property type="component" value="Unassembled WGS sequence"/>
</dbReference>
<feature type="chain" id="PRO_5045890945" evidence="5">
    <location>
        <begin position="25"/>
        <end position="540"/>
    </location>
</feature>
<dbReference type="InterPro" id="IPR017853">
    <property type="entry name" value="GH"/>
</dbReference>
<accession>A0ABW5QWU8</accession>
<feature type="signal peptide" evidence="5">
    <location>
        <begin position="1"/>
        <end position="24"/>
    </location>
</feature>
<evidence type="ECO:0000256" key="2">
    <source>
        <dbReference type="ARBA" id="ARBA00023295"/>
    </source>
</evidence>
<dbReference type="PROSITE" id="PS51910">
    <property type="entry name" value="GH18_2"/>
    <property type="match status" value="1"/>
</dbReference>
<feature type="domain" description="GH18" evidence="7">
    <location>
        <begin position="226"/>
        <end position="535"/>
    </location>
</feature>
<dbReference type="PROSITE" id="PS51272">
    <property type="entry name" value="SLH"/>
    <property type="match status" value="3"/>
</dbReference>
<feature type="domain" description="SLH" evidence="6">
    <location>
        <begin position="92"/>
        <end position="155"/>
    </location>
</feature>
<feature type="domain" description="SLH" evidence="6">
    <location>
        <begin position="31"/>
        <end position="91"/>
    </location>
</feature>
<comment type="similarity">
    <text evidence="4">Belongs to the glycosyl hydrolase 18 family.</text>
</comment>
<evidence type="ECO:0000256" key="5">
    <source>
        <dbReference type="SAM" id="SignalP"/>
    </source>
</evidence>
<dbReference type="SUPFAM" id="SSF51445">
    <property type="entry name" value="(Trans)glycosidases"/>
    <property type="match status" value="1"/>
</dbReference>
<keyword evidence="2 3" id="KW-0326">Glycosidase</keyword>
<proteinExistence type="inferred from homology"/>
<dbReference type="Gene3D" id="3.20.20.80">
    <property type="entry name" value="Glycosidases"/>
    <property type="match status" value="1"/>
</dbReference>
<evidence type="ECO:0000256" key="1">
    <source>
        <dbReference type="ARBA" id="ARBA00022801"/>
    </source>
</evidence>
<evidence type="ECO:0000313" key="8">
    <source>
        <dbReference type="EMBL" id="MFD2660560.1"/>
    </source>
</evidence>
<protein>
    <submittedName>
        <fullName evidence="8">S-layer homology domain-containing protein</fullName>
    </submittedName>
</protein>
<evidence type="ECO:0000259" key="7">
    <source>
        <dbReference type="PROSITE" id="PS51910"/>
    </source>
</evidence>
<organism evidence="8 9">
    <name type="scientific">Paenibacillus thailandensis</name>
    <dbReference type="NCBI Taxonomy" id="393250"/>
    <lineage>
        <taxon>Bacteria</taxon>
        <taxon>Bacillati</taxon>
        <taxon>Bacillota</taxon>
        <taxon>Bacilli</taxon>
        <taxon>Bacillales</taxon>
        <taxon>Paenibacillaceae</taxon>
        <taxon>Paenibacillus</taxon>
    </lineage>
</organism>
<keyword evidence="5" id="KW-0732">Signal</keyword>
<feature type="domain" description="SLH" evidence="6">
    <location>
        <begin position="156"/>
        <end position="219"/>
    </location>
</feature>
<dbReference type="Pfam" id="PF00395">
    <property type="entry name" value="SLH"/>
    <property type="match status" value="3"/>
</dbReference>
<dbReference type="Gene3D" id="3.10.50.10">
    <property type="match status" value="1"/>
</dbReference>
<dbReference type="InterPro" id="IPR029070">
    <property type="entry name" value="Chitinase_insertion_sf"/>
</dbReference>
<dbReference type="InterPro" id="IPR011583">
    <property type="entry name" value="Chitinase_II/V-like_cat"/>
</dbReference>
<evidence type="ECO:0000256" key="3">
    <source>
        <dbReference type="RuleBase" id="RU000489"/>
    </source>
</evidence>
<dbReference type="InterPro" id="IPR001223">
    <property type="entry name" value="Glyco_hydro18_cat"/>
</dbReference>
<reference evidence="9" key="1">
    <citation type="journal article" date="2019" name="Int. J. Syst. Evol. Microbiol.">
        <title>The Global Catalogue of Microorganisms (GCM) 10K type strain sequencing project: providing services to taxonomists for standard genome sequencing and annotation.</title>
        <authorList>
            <consortium name="The Broad Institute Genomics Platform"/>
            <consortium name="The Broad Institute Genome Sequencing Center for Infectious Disease"/>
            <person name="Wu L."/>
            <person name="Ma J."/>
        </authorList>
    </citation>
    <scope>NUCLEOTIDE SEQUENCE [LARGE SCALE GENOMIC DNA]</scope>
    <source>
        <strain evidence="9">TISTR 1827</strain>
    </source>
</reference>
<evidence type="ECO:0000256" key="4">
    <source>
        <dbReference type="RuleBase" id="RU004453"/>
    </source>
</evidence>
<dbReference type="PANTHER" id="PTHR46066">
    <property type="entry name" value="CHITINASE DOMAIN-CONTAINING PROTEIN 1 FAMILY MEMBER"/>
    <property type="match status" value="1"/>
</dbReference>
<dbReference type="PROSITE" id="PS51257">
    <property type="entry name" value="PROKAR_LIPOPROTEIN"/>
    <property type="match status" value="1"/>
</dbReference>